<dbReference type="EMBL" id="JAAVLN010000001">
    <property type="protein sequence ID" value="NKC02957.1"/>
    <property type="molecule type" value="Genomic_DNA"/>
</dbReference>
<dbReference type="GO" id="GO:0008168">
    <property type="term" value="F:methyltransferase activity"/>
    <property type="evidence" value="ECO:0007669"/>
    <property type="project" value="UniProtKB-KW"/>
</dbReference>
<organism evidence="2 3">
    <name type="scientific">Brucella haematophila</name>
    <dbReference type="NCBI Taxonomy" id="419474"/>
    <lineage>
        <taxon>Bacteria</taxon>
        <taxon>Pseudomonadati</taxon>
        <taxon>Pseudomonadota</taxon>
        <taxon>Alphaproteobacteria</taxon>
        <taxon>Hyphomicrobiales</taxon>
        <taxon>Brucellaceae</taxon>
        <taxon>Brucella/Ochrobactrum group</taxon>
        <taxon>Brucella</taxon>
    </lineage>
</organism>
<proteinExistence type="predicted"/>
<evidence type="ECO:0000259" key="1">
    <source>
        <dbReference type="Pfam" id="PF08241"/>
    </source>
</evidence>
<dbReference type="Gene3D" id="3.40.50.150">
    <property type="entry name" value="Vaccinia Virus protein VP39"/>
    <property type="match status" value="1"/>
</dbReference>
<dbReference type="SUPFAM" id="SSF53335">
    <property type="entry name" value="S-adenosyl-L-methionine-dependent methyltransferases"/>
    <property type="match status" value="1"/>
</dbReference>
<keyword evidence="3" id="KW-1185">Reference proteome</keyword>
<dbReference type="InterPro" id="IPR029063">
    <property type="entry name" value="SAM-dependent_MTases_sf"/>
</dbReference>
<protein>
    <submittedName>
        <fullName evidence="2">Class I SAM-dependent methyltransferase</fullName>
    </submittedName>
</protein>
<comment type="caution">
    <text evidence="2">The sequence shown here is derived from an EMBL/GenBank/DDBJ whole genome shotgun (WGS) entry which is preliminary data.</text>
</comment>
<dbReference type="GO" id="GO:0032259">
    <property type="term" value="P:methylation"/>
    <property type="evidence" value="ECO:0007669"/>
    <property type="project" value="UniProtKB-KW"/>
</dbReference>
<dbReference type="Proteomes" id="UP000704467">
    <property type="component" value="Unassembled WGS sequence"/>
</dbReference>
<accession>A0ABX1DNT7</accession>
<evidence type="ECO:0000313" key="3">
    <source>
        <dbReference type="Proteomes" id="UP000704467"/>
    </source>
</evidence>
<reference evidence="2 3" key="1">
    <citation type="submission" date="2020-03" db="EMBL/GenBank/DDBJ databases">
        <title>Whole genome sequencing of clinical and environmental type strains of Ochrobactrum.</title>
        <authorList>
            <person name="Dharne M."/>
        </authorList>
    </citation>
    <scope>NUCLEOTIDE SEQUENCE [LARGE SCALE GENOMIC DNA]</scope>
    <source>
        <strain evidence="2 3">CIP 109452</strain>
    </source>
</reference>
<name>A0ABX1DNT7_9HYPH</name>
<keyword evidence="2" id="KW-0808">Transferase</keyword>
<dbReference type="Pfam" id="PF08241">
    <property type="entry name" value="Methyltransf_11"/>
    <property type="match status" value="1"/>
</dbReference>
<evidence type="ECO:0000313" key="2">
    <source>
        <dbReference type="EMBL" id="NKC02957.1"/>
    </source>
</evidence>
<dbReference type="InterPro" id="IPR013216">
    <property type="entry name" value="Methyltransf_11"/>
</dbReference>
<feature type="domain" description="Methyltransferase type 11" evidence="1">
    <location>
        <begin position="53"/>
        <end position="102"/>
    </location>
</feature>
<keyword evidence="2" id="KW-0489">Methyltransferase</keyword>
<sequence>MLASEAVSALEIGPFCNPVLIGENVSYFDVLTRADLIKRANEIGYDIKHAPHIDFVSPNGDLSIVDRKFDAVLSSHCIEHQPDFIRHLNDVANLLNEGGAYFLIIPDKRYCFDAGIEVSSIAEVVAAHIEGRKVHSLTSAIEHFALTTHNDPPRHWEGNSFDDTYENAVLSRIKLAVQAWEGGKGGYIDVHAWQFTPTTFREMITRLCKLNYIGLVAEEVHETALGSNEFTAILRKPKQHSVITA</sequence>
<gene>
    <name evidence="2" type="ORF">HED55_05090</name>
</gene>